<feature type="transmembrane region" description="Helical" evidence="7">
    <location>
        <begin position="142"/>
        <end position="165"/>
    </location>
</feature>
<protein>
    <submittedName>
        <fullName evidence="9">MFS transporter</fullName>
    </submittedName>
</protein>
<dbReference type="Gene3D" id="1.20.1250.20">
    <property type="entry name" value="MFS general substrate transporter like domains"/>
    <property type="match status" value="1"/>
</dbReference>
<feature type="transmembrane region" description="Helical" evidence="7">
    <location>
        <begin position="20"/>
        <end position="42"/>
    </location>
</feature>
<comment type="subcellular location">
    <subcellularLocation>
        <location evidence="1">Cell membrane</location>
        <topology evidence="1">Multi-pass membrane protein</topology>
    </subcellularLocation>
</comment>
<dbReference type="InterPro" id="IPR020846">
    <property type="entry name" value="MFS_dom"/>
</dbReference>
<evidence type="ECO:0000256" key="5">
    <source>
        <dbReference type="ARBA" id="ARBA00022989"/>
    </source>
</evidence>
<evidence type="ECO:0000313" key="9">
    <source>
        <dbReference type="EMBL" id="GLR04106.1"/>
    </source>
</evidence>
<dbReference type="Pfam" id="PF05977">
    <property type="entry name" value="MFS_3"/>
    <property type="match status" value="1"/>
</dbReference>
<reference evidence="10" key="1">
    <citation type="journal article" date="2019" name="Int. J. Syst. Evol. Microbiol.">
        <title>The Global Catalogue of Microorganisms (GCM) 10K type strain sequencing project: providing services to taxonomists for standard genome sequencing and annotation.</title>
        <authorList>
            <consortium name="The Broad Institute Genomics Platform"/>
            <consortium name="The Broad Institute Genome Sequencing Center for Infectious Disease"/>
            <person name="Wu L."/>
            <person name="Ma J."/>
        </authorList>
    </citation>
    <scope>NUCLEOTIDE SEQUENCE [LARGE SCALE GENOMIC DNA]</scope>
    <source>
        <strain evidence="10">NBRC 110633</strain>
    </source>
</reference>
<evidence type="ECO:0000256" key="7">
    <source>
        <dbReference type="SAM" id="Phobius"/>
    </source>
</evidence>
<evidence type="ECO:0000256" key="3">
    <source>
        <dbReference type="ARBA" id="ARBA00022475"/>
    </source>
</evidence>
<organism evidence="9 10">
    <name type="scientific">Vibrio hyugaensis</name>
    <dbReference type="NCBI Taxonomy" id="1534743"/>
    <lineage>
        <taxon>Bacteria</taxon>
        <taxon>Pseudomonadati</taxon>
        <taxon>Pseudomonadota</taxon>
        <taxon>Gammaproteobacteria</taxon>
        <taxon>Vibrionales</taxon>
        <taxon>Vibrionaceae</taxon>
        <taxon>Vibrio</taxon>
    </lineage>
</organism>
<feature type="transmembrane region" description="Helical" evidence="7">
    <location>
        <begin position="104"/>
        <end position="122"/>
    </location>
</feature>
<keyword evidence="5 7" id="KW-1133">Transmembrane helix</keyword>
<feature type="transmembrane region" description="Helical" evidence="7">
    <location>
        <begin position="305"/>
        <end position="326"/>
    </location>
</feature>
<name>A0ABQ5Y3S2_9VIBR</name>
<evidence type="ECO:0000256" key="6">
    <source>
        <dbReference type="ARBA" id="ARBA00023136"/>
    </source>
</evidence>
<feature type="transmembrane region" description="Helical" evidence="7">
    <location>
        <begin position="367"/>
        <end position="386"/>
    </location>
</feature>
<dbReference type="InterPro" id="IPR010290">
    <property type="entry name" value="TM_effector"/>
</dbReference>
<feature type="transmembrane region" description="Helical" evidence="7">
    <location>
        <begin position="48"/>
        <end position="69"/>
    </location>
</feature>
<feature type="transmembrane region" description="Helical" evidence="7">
    <location>
        <begin position="338"/>
        <end position="361"/>
    </location>
</feature>
<dbReference type="RefSeq" id="WP_045403109.1">
    <property type="nucleotide sequence ID" value="NZ_BBLD01000058.1"/>
</dbReference>
<evidence type="ECO:0000256" key="2">
    <source>
        <dbReference type="ARBA" id="ARBA00022448"/>
    </source>
</evidence>
<keyword evidence="4 7" id="KW-0812">Transmembrane</keyword>
<dbReference type="PANTHER" id="PTHR23513">
    <property type="entry name" value="INTEGRAL MEMBRANE EFFLUX PROTEIN-RELATED"/>
    <property type="match status" value="1"/>
</dbReference>
<keyword evidence="10" id="KW-1185">Reference proteome</keyword>
<feature type="transmembrane region" description="Helical" evidence="7">
    <location>
        <begin position="280"/>
        <end position="299"/>
    </location>
</feature>
<comment type="caution">
    <text evidence="9">The sequence shown here is derived from an EMBL/GenBank/DDBJ whole genome shotgun (WGS) entry which is preliminary data.</text>
</comment>
<evidence type="ECO:0000313" key="10">
    <source>
        <dbReference type="Proteomes" id="UP001156669"/>
    </source>
</evidence>
<accession>A0ABQ5Y3S2</accession>
<evidence type="ECO:0000256" key="1">
    <source>
        <dbReference type="ARBA" id="ARBA00004651"/>
    </source>
</evidence>
<keyword evidence="2" id="KW-0813">Transport</keyword>
<feature type="transmembrane region" description="Helical" evidence="7">
    <location>
        <begin position="171"/>
        <end position="189"/>
    </location>
</feature>
<keyword evidence="6 7" id="KW-0472">Membrane</keyword>
<feature type="transmembrane region" description="Helical" evidence="7">
    <location>
        <begin position="218"/>
        <end position="238"/>
    </location>
</feature>
<proteinExistence type="predicted"/>
<gene>
    <name evidence="9" type="ORF">GCM10007906_16930</name>
</gene>
<dbReference type="EMBL" id="BSOE01000024">
    <property type="protein sequence ID" value="GLR04106.1"/>
    <property type="molecule type" value="Genomic_DNA"/>
</dbReference>
<dbReference type="SUPFAM" id="SSF103473">
    <property type="entry name" value="MFS general substrate transporter"/>
    <property type="match status" value="1"/>
</dbReference>
<feature type="transmembrane region" description="Helical" evidence="7">
    <location>
        <begin position="250"/>
        <end position="268"/>
    </location>
</feature>
<evidence type="ECO:0000256" key="4">
    <source>
        <dbReference type="ARBA" id="ARBA00022692"/>
    </source>
</evidence>
<feature type="transmembrane region" description="Helical" evidence="7">
    <location>
        <begin position="81"/>
        <end position="98"/>
    </location>
</feature>
<dbReference type="InterPro" id="IPR036259">
    <property type="entry name" value="MFS_trans_sf"/>
</dbReference>
<feature type="domain" description="Major facilitator superfamily (MFS) profile" evidence="8">
    <location>
        <begin position="296"/>
        <end position="397"/>
    </location>
</feature>
<sequence>MNDCLLVTPLQQNKKYKLAVINNIIGNFSIWFFNTSIMLLLVEYSNSASIGVMAFISINAPIALFSIASGIISDKYDKDKIILISNLSIAFFIYLMQFFQSIQFILIITFFISSVAAVRVIAMQSYIASIIDASQLNTSASINSISLAIVRILGTLMSGYLYSILGFFESLLIITIPVAITTIISIKSINCKMERVRIKEKNRSIYNKNIMSHEYKNCLFDSVMLFLSGSALWSLIPYISSHELGLNKSYQSLLMSLMILGAIPAFLIKEKVSSIKINSFNYELITIILSLTILITNLFVSYSTIITSFSIAIFGFLWSIKVTIINREIQRMGRERKNIGLTISISYTFMYLAMTIGSFFFGQMTDIFGLKYSLSVSTLVMVIPIFKERLILIVKKL</sequence>
<keyword evidence="3" id="KW-1003">Cell membrane</keyword>
<evidence type="ECO:0000259" key="8">
    <source>
        <dbReference type="PROSITE" id="PS50850"/>
    </source>
</evidence>
<dbReference type="Proteomes" id="UP001156669">
    <property type="component" value="Unassembled WGS sequence"/>
</dbReference>
<dbReference type="PROSITE" id="PS50850">
    <property type="entry name" value="MFS"/>
    <property type="match status" value="1"/>
</dbReference>
<dbReference type="PANTHER" id="PTHR23513:SF6">
    <property type="entry name" value="MAJOR FACILITATOR SUPERFAMILY ASSOCIATED DOMAIN-CONTAINING PROTEIN"/>
    <property type="match status" value="1"/>
</dbReference>